<dbReference type="InterPro" id="IPR012340">
    <property type="entry name" value="NA-bd_OB-fold"/>
</dbReference>
<dbReference type="InterPro" id="IPR014722">
    <property type="entry name" value="Rib_uL2_dom2"/>
</dbReference>
<evidence type="ECO:0000313" key="9">
    <source>
        <dbReference type="Proteomes" id="UP000178446"/>
    </source>
</evidence>
<evidence type="ECO:0000256" key="4">
    <source>
        <dbReference type="ARBA" id="ARBA00035459"/>
    </source>
</evidence>
<dbReference type="GO" id="GO:0015934">
    <property type="term" value="C:large ribosomal subunit"/>
    <property type="evidence" value="ECO:0007669"/>
    <property type="project" value="InterPro"/>
</dbReference>
<evidence type="ECO:0000259" key="7">
    <source>
        <dbReference type="SMART" id="SM01383"/>
    </source>
</evidence>
<reference evidence="8 9" key="1">
    <citation type="journal article" date="2016" name="Nat. Commun.">
        <title>Thousands of microbial genomes shed light on interconnected biogeochemical processes in an aquifer system.</title>
        <authorList>
            <person name="Anantharaman K."/>
            <person name="Brown C.T."/>
            <person name="Hug L.A."/>
            <person name="Sharon I."/>
            <person name="Castelle C.J."/>
            <person name="Probst A.J."/>
            <person name="Thomas B.C."/>
            <person name="Singh A."/>
            <person name="Wilkins M.J."/>
            <person name="Karaoz U."/>
            <person name="Brodie E.L."/>
            <person name="Williams K.H."/>
            <person name="Hubbard S.S."/>
            <person name="Banfield J.F."/>
        </authorList>
    </citation>
    <scope>NUCLEOTIDE SEQUENCE [LARGE SCALE GENOMIC DNA]</scope>
</reference>
<comment type="similarity">
    <text evidence="1">Belongs to the universal ribosomal protein uL2 family.</text>
</comment>
<name>A0A1F7XVT6_9BACT</name>
<dbReference type="InterPro" id="IPR014726">
    <property type="entry name" value="Ribosomal_uL2_dom3"/>
</dbReference>
<gene>
    <name evidence="8" type="ORF">A2685_01325</name>
</gene>
<protein>
    <recommendedName>
        <fullName evidence="4">50S ribosomal protein L2</fullName>
    </recommendedName>
</protein>
<dbReference type="GO" id="GO:0016740">
    <property type="term" value="F:transferase activity"/>
    <property type="evidence" value="ECO:0007669"/>
    <property type="project" value="InterPro"/>
</dbReference>
<evidence type="ECO:0000256" key="1">
    <source>
        <dbReference type="ARBA" id="ARBA00005636"/>
    </source>
</evidence>
<dbReference type="Pfam" id="PF00181">
    <property type="entry name" value="Ribosomal_L2_N"/>
    <property type="match status" value="1"/>
</dbReference>
<proteinExistence type="inferred from homology"/>
<dbReference type="GO" id="GO:0002181">
    <property type="term" value="P:cytoplasmic translation"/>
    <property type="evidence" value="ECO:0007669"/>
    <property type="project" value="TreeGrafter"/>
</dbReference>
<dbReference type="GO" id="GO:0003735">
    <property type="term" value="F:structural constituent of ribosome"/>
    <property type="evidence" value="ECO:0007669"/>
    <property type="project" value="InterPro"/>
</dbReference>
<dbReference type="AlphaFoldDB" id="A0A1F7XVT6"/>
<feature type="region of interest" description="Disordered" evidence="5">
    <location>
        <begin position="192"/>
        <end position="249"/>
    </location>
</feature>
<dbReference type="SUPFAM" id="SSF50249">
    <property type="entry name" value="Nucleic acid-binding proteins"/>
    <property type="match status" value="1"/>
</dbReference>
<dbReference type="EMBL" id="MGGB01000047">
    <property type="protein sequence ID" value="OGM18395.1"/>
    <property type="molecule type" value="Genomic_DNA"/>
</dbReference>
<evidence type="ECO:0000256" key="3">
    <source>
        <dbReference type="ARBA" id="ARBA00023274"/>
    </source>
</evidence>
<feature type="domain" description="Large ribosomal subunit protein uL2 RNA-binding" evidence="7">
    <location>
        <begin position="13"/>
        <end position="88"/>
    </location>
</feature>
<dbReference type="SUPFAM" id="SSF50104">
    <property type="entry name" value="Translation proteins SH3-like domain"/>
    <property type="match status" value="1"/>
</dbReference>
<evidence type="ECO:0000313" key="8">
    <source>
        <dbReference type="EMBL" id="OGM18395.1"/>
    </source>
</evidence>
<dbReference type="InterPro" id="IPR005880">
    <property type="entry name" value="Ribosomal_uL2_bac/org-type"/>
</dbReference>
<dbReference type="InterPro" id="IPR022669">
    <property type="entry name" value="Ribosomal_uL2_C"/>
</dbReference>
<feature type="domain" description="Large ribosomal subunit protein uL2 C-terminal" evidence="6">
    <location>
        <begin position="94"/>
        <end position="223"/>
    </location>
</feature>
<dbReference type="Gene3D" id="2.30.30.30">
    <property type="match status" value="1"/>
</dbReference>
<keyword evidence="2 8" id="KW-0689">Ribosomal protein</keyword>
<dbReference type="InterPro" id="IPR008991">
    <property type="entry name" value="Translation_prot_SH3-like_sf"/>
</dbReference>
<dbReference type="Pfam" id="PF03947">
    <property type="entry name" value="Ribosomal_L2_C"/>
    <property type="match status" value="1"/>
</dbReference>
<dbReference type="PANTHER" id="PTHR13691:SF5">
    <property type="entry name" value="LARGE RIBOSOMAL SUBUNIT PROTEIN UL2M"/>
    <property type="match status" value="1"/>
</dbReference>
<keyword evidence="3" id="KW-0687">Ribonucleoprotein</keyword>
<dbReference type="NCBIfam" id="TIGR01171">
    <property type="entry name" value="rplB_bact"/>
    <property type="match status" value="1"/>
</dbReference>
<dbReference type="Gene3D" id="4.10.950.10">
    <property type="entry name" value="Ribosomal protein L2, domain 3"/>
    <property type="match status" value="1"/>
</dbReference>
<dbReference type="FunFam" id="2.30.30.30:FF:000001">
    <property type="entry name" value="50S ribosomal protein L2"/>
    <property type="match status" value="1"/>
</dbReference>
<dbReference type="InterPro" id="IPR002171">
    <property type="entry name" value="Ribosomal_uL2"/>
</dbReference>
<comment type="caution">
    <text evidence="8">The sequence shown here is derived from an EMBL/GenBank/DDBJ whole genome shotgun (WGS) entry which is preliminary data.</text>
</comment>
<dbReference type="Proteomes" id="UP000178446">
    <property type="component" value="Unassembled WGS sequence"/>
</dbReference>
<dbReference type="PIRSF" id="PIRSF002158">
    <property type="entry name" value="Ribosomal_L2"/>
    <property type="match status" value="1"/>
</dbReference>
<accession>A0A1F7XVT6</accession>
<dbReference type="InterPro" id="IPR022666">
    <property type="entry name" value="Ribosomal_uL2_RNA-bd_dom"/>
</dbReference>
<organism evidence="8 9">
    <name type="scientific">Candidatus Woesebacteria bacterium RIFCSPHIGHO2_01_FULL_37_10</name>
    <dbReference type="NCBI Taxonomy" id="1802489"/>
    <lineage>
        <taxon>Bacteria</taxon>
        <taxon>Candidatus Woeseibacteriota</taxon>
    </lineage>
</organism>
<evidence type="ECO:0000259" key="6">
    <source>
        <dbReference type="SMART" id="SM01382"/>
    </source>
</evidence>
<dbReference type="PANTHER" id="PTHR13691">
    <property type="entry name" value="RIBOSOMAL PROTEIN L2"/>
    <property type="match status" value="1"/>
</dbReference>
<dbReference type="Gene3D" id="2.40.50.140">
    <property type="entry name" value="Nucleic acid-binding proteins"/>
    <property type="match status" value="1"/>
</dbReference>
<dbReference type="SMART" id="SM01383">
    <property type="entry name" value="Ribosomal_L2"/>
    <property type="match status" value="1"/>
</dbReference>
<sequence>MTKLKYILPKKSGRSKGKITVRHQGGRQKRFYRDIDFKRSKKDIWAKVESFEFDPNRNVDIALLCYEDGERRYILTPQGLKIGAKIIASEDAPIEIGNSLPLNKIPVGTQIHNLEIRPNKGGQIVKSAGSVAVIQGKEKTAILVKLPSGEVRRFENTAWASVGQVGNVENKSIRYKKAGRNIRLGIRPTVRGVAQHPDSHPHGGGEGRSGIGMKYPKTPYGKPAVGKTRRKRKYSNNLIVKPRKKGKHS</sequence>
<evidence type="ECO:0000256" key="2">
    <source>
        <dbReference type="ARBA" id="ARBA00022980"/>
    </source>
</evidence>
<dbReference type="GO" id="GO:0003723">
    <property type="term" value="F:RNA binding"/>
    <property type="evidence" value="ECO:0007669"/>
    <property type="project" value="InterPro"/>
</dbReference>
<evidence type="ECO:0000256" key="5">
    <source>
        <dbReference type="SAM" id="MobiDB-lite"/>
    </source>
</evidence>
<dbReference type="SMART" id="SM01382">
    <property type="entry name" value="Ribosomal_L2_C"/>
    <property type="match status" value="1"/>
</dbReference>